<protein>
    <submittedName>
        <fullName evidence="1">Uncharacterized protein</fullName>
    </submittedName>
</protein>
<keyword evidence="2" id="KW-1185">Reference proteome</keyword>
<gene>
    <name evidence="1" type="ORF">AVEN_131283_1</name>
</gene>
<dbReference type="EMBL" id="BGPR01011733">
    <property type="protein sequence ID" value="GBN52695.1"/>
    <property type="molecule type" value="Genomic_DNA"/>
</dbReference>
<evidence type="ECO:0000313" key="2">
    <source>
        <dbReference type="Proteomes" id="UP000499080"/>
    </source>
</evidence>
<name>A0A4Y2PL65_ARAVE</name>
<dbReference type="AlphaFoldDB" id="A0A4Y2PL65"/>
<organism evidence="1 2">
    <name type="scientific">Araneus ventricosus</name>
    <name type="common">Orbweaver spider</name>
    <name type="synonym">Epeira ventricosa</name>
    <dbReference type="NCBI Taxonomy" id="182803"/>
    <lineage>
        <taxon>Eukaryota</taxon>
        <taxon>Metazoa</taxon>
        <taxon>Ecdysozoa</taxon>
        <taxon>Arthropoda</taxon>
        <taxon>Chelicerata</taxon>
        <taxon>Arachnida</taxon>
        <taxon>Araneae</taxon>
        <taxon>Araneomorphae</taxon>
        <taxon>Entelegynae</taxon>
        <taxon>Araneoidea</taxon>
        <taxon>Araneidae</taxon>
        <taxon>Araneus</taxon>
    </lineage>
</organism>
<accession>A0A4Y2PL65</accession>
<sequence length="61" mass="6912">VSGVVEQAEGIFDAKTSLRISFQVCQVVDRKTFKRRGNHVSVKKGCCEDVEKHGETSNTWW</sequence>
<evidence type="ECO:0000313" key="1">
    <source>
        <dbReference type="EMBL" id="GBN52695.1"/>
    </source>
</evidence>
<dbReference type="Proteomes" id="UP000499080">
    <property type="component" value="Unassembled WGS sequence"/>
</dbReference>
<comment type="caution">
    <text evidence="1">The sequence shown here is derived from an EMBL/GenBank/DDBJ whole genome shotgun (WGS) entry which is preliminary data.</text>
</comment>
<proteinExistence type="predicted"/>
<feature type="non-terminal residue" evidence="1">
    <location>
        <position position="1"/>
    </location>
</feature>
<reference evidence="1 2" key="1">
    <citation type="journal article" date="2019" name="Sci. Rep.">
        <title>Orb-weaving spider Araneus ventricosus genome elucidates the spidroin gene catalogue.</title>
        <authorList>
            <person name="Kono N."/>
            <person name="Nakamura H."/>
            <person name="Ohtoshi R."/>
            <person name="Moran D.A.P."/>
            <person name="Shinohara A."/>
            <person name="Yoshida Y."/>
            <person name="Fujiwara M."/>
            <person name="Mori M."/>
            <person name="Tomita M."/>
            <person name="Arakawa K."/>
        </authorList>
    </citation>
    <scope>NUCLEOTIDE SEQUENCE [LARGE SCALE GENOMIC DNA]</scope>
</reference>